<evidence type="ECO:0000256" key="4">
    <source>
        <dbReference type="ARBA" id="ARBA00022692"/>
    </source>
</evidence>
<dbReference type="InterPro" id="IPR000515">
    <property type="entry name" value="MetI-like"/>
</dbReference>
<gene>
    <name evidence="9" type="ORF">AXF14_00170</name>
</gene>
<dbReference type="OrthoDB" id="3171583at2"/>
<dbReference type="Pfam" id="PF19300">
    <property type="entry name" value="BPD_transp_1_N"/>
    <property type="match status" value="1"/>
</dbReference>
<dbReference type="GO" id="GO:0005886">
    <property type="term" value="C:plasma membrane"/>
    <property type="evidence" value="ECO:0007669"/>
    <property type="project" value="UniProtKB-SubCell"/>
</dbReference>
<dbReference type="KEGG" id="ard:AXF14_00170"/>
<dbReference type="GO" id="GO:0055085">
    <property type="term" value="P:transmembrane transport"/>
    <property type="evidence" value="ECO:0007669"/>
    <property type="project" value="InterPro"/>
</dbReference>
<evidence type="ECO:0000256" key="7">
    <source>
        <dbReference type="RuleBase" id="RU363032"/>
    </source>
</evidence>
<keyword evidence="2 7" id="KW-0813">Transport</keyword>
<feature type="transmembrane region" description="Helical" evidence="7">
    <location>
        <begin position="12"/>
        <end position="32"/>
    </location>
</feature>
<dbReference type="AlphaFoldDB" id="A0A0X8JCE6"/>
<dbReference type="EMBL" id="CP014228">
    <property type="protein sequence ID" value="AMD86320.1"/>
    <property type="molecule type" value="Genomic_DNA"/>
</dbReference>
<dbReference type="InterPro" id="IPR035906">
    <property type="entry name" value="MetI-like_sf"/>
</dbReference>
<feature type="transmembrane region" description="Helical" evidence="7">
    <location>
        <begin position="250"/>
        <end position="268"/>
    </location>
</feature>
<dbReference type="SUPFAM" id="SSF161098">
    <property type="entry name" value="MetI-like"/>
    <property type="match status" value="1"/>
</dbReference>
<evidence type="ECO:0000259" key="8">
    <source>
        <dbReference type="PROSITE" id="PS50928"/>
    </source>
</evidence>
<comment type="subcellular location">
    <subcellularLocation>
        <location evidence="1 7">Cell membrane</location>
        <topology evidence="1 7">Multi-pass membrane protein</topology>
    </subcellularLocation>
</comment>
<protein>
    <submittedName>
        <fullName evidence="9">ABC transporter permease</fullName>
    </submittedName>
</protein>
<feature type="domain" description="ABC transmembrane type-1" evidence="8">
    <location>
        <begin position="97"/>
        <end position="311"/>
    </location>
</feature>
<dbReference type="Pfam" id="PF00528">
    <property type="entry name" value="BPD_transp_1"/>
    <property type="match status" value="1"/>
</dbReference>
<evidence type="ECO:0000313" key="10">
    <source>
        <dbReference type="Proteomes" id="UP000065220"/>
    </source>
</evidence>
<feature type="transmembrane region" description="Helical" evidence="7">
    <location>
        <begin position="288"/>
        <end position="314"/>
    </location>
</feature>
<keyword evidence="3" id="KW-1003">Cell membrane</keyword>
<evidence type="ECO:0000256" key="2">
    <source>
        <dbReference type="ARBA" id="ARBA00022448"/>
    </source>
</evidence>
<dbReference type="STRING" id="111015.AXF14_00170"/>
<dbReference type="CDD" id="cd06261">
    <property type="entry name" value="TM_PBP2"/>
    <property type="match status" value="1"/>
</dbReference>
<feature type="transmembrane region" description="Helical" evidence="7">
    <location>
        <begin position="136"/>
        <end position="158"/>
    </location>
</feature>
<dbReference type="PANTHER" id="PTHR43163:SF7">
    <property type="entry name" value="DIPEPTIDE-TRANSPORT INTEGRAL MEMBRANE PROTEIN ABC TRANSPORTER DPPB-RELATED"/>
    <property type="match status" value="1"/>
</dbReference>
<evidence type="ECO:0000256" key="1">
    <source>
        <dbReference type="ARBA" id="ARBA00004651"/>
    </source>
</evidence>
<name>A0A0X8JCE6_ACTRD</name>
<feature type="transmembrane region" description="Helical" evidence="7">
    <location>
        <begin position="188"/>
        <end position="207"/>
    </location>
</feature>
<keyword evidence="10" id="KW-1185">Reference proteome</keyword>
<feature type="transmembrane region" description="Helical" evidence="7">
    <location>
        <begin position="99"/>
        <end position="124"/>
    </location>
</feature>
<dbReference type="PROSITE" id="PS50928">
    <property type="entry name" value="ABC_TM1"/>
    <property type="match status" value="1"/>
</dbReference>
<accession>A0A0X8JCE6</accession>
<evidence type="ECO:0000256" key="6">
    <source>
        <dbReference type="ARBA" id="ARBA00023136"/>
    </source>
</evidence>
<dbReference type="InterPro" id="IPR045621">
    <property type="entry name" value="BPD_transp_1_N"/>
</dbReference>
<dbReference type="RefSeq" id="WP_067938910.1">
    <property type="nucleotide sequence ID" value="NZ_CAUHMM010000182.1"/>
</dbReference>
<evidence type="ECO:0000313" key="9">
    <source>
        <dbReference type="EMBL" id="AMD86320.1"/>
    </source>
</evidence>
<keyword evidence="4 7" id="KW-0812">Transmembrane</keyword>
<dbReference type="Gene3D" id="1.10.3720.10">
    <property type="entry name" value="MetI-like"/>
    <property type="match status" value="1"/>
</dbReference>
<reference evidence="10" key="1">
    <citation type="submission" date="2016-02" db="EMBL/GenBank/DDBJ databases">
        <authorList>
            <person name="Holder M.E."/>
            <person name="Ajami N.J."/>
            <person name="Petrosino J.F."/>
        </authorList>
    </citation>
    <scope>NUCLEOTIDE SEQUENCE [LARGE SCALE GENOMIC DNA]</scope>
    <source>
        <strain evidence="10">CCUG 36733</strain>
    </source>
</reference>
<sequence>MSNLLRLIGRRLLALPVMVLGVTLLVFIVMSFSSADPARLALGESASAQALEQYRAAHHLDDPLLARFWSYLVGLLHGDLGTTFTGVRISDLVASAFPITLQLTFIGIFVAVILATVLGVVAALYRDRWPDQAIRVLSIIFLATPSFWLALLLIQAFGDIPGGTGTFPAVVTQWVHLGDDPGAYLRQIALPALAIAVPNAGTLTRVVRTAMVEELDRDYVRTAIGAGIPKRVVVGRNVLRNALITPLTVLGLRLGYAMGGAVVIEMIFNIQGMGQLIFQGITRNDVNIVQGVSITVALAFIVINIVVDMLYVLVNPRIRSV</sequence>
<keyword evidence="5 7" id="KW-1133">Transmembrane helix</keyword>
<organism evidence="9 10">
    <name type="scientific">Actinomyces radicidentis</name>
    <dbReference type="NCBI Taxonomy" id="111015"/>
    <lineage>
        <taxon>Bacteria</taxon>
        <taxon>Bacillati</taxon>
        <taxon>Actinomycetota</taxon>
        <taxon>Actinomycetes</taxon>
        <taxon>Actinomycetales</taxon>
        <taxon>Actinomycetaceae</taxon>
        <taxon>Actinomyces</taxon>
    </lineage>
</organism>
<keyword evidence="6 7" id="KW-0472">Membrane</keyword>
<dbReference type="PANTHER" id="PTHR43163">
    <property type="entry name" value="DIPEPTIDE TRANSPORT SYSTEM PERMEASE PROTEIN DPPB-RELATED"/>
    <property type="match status" value="1"/>
</dbReference>
<evidence type="ECO:0000256" key="3">
    <source>
        <dbReference type="ARBA" id="ARBA00022475"/>
    </source>
</evidence>
<dbReference type="Proteomes" id="UP000065220">
    <property type="component" value="Chromosome"/>
</dbReference>
<comment type="similarity">
    <text evidence="7">Belongs to the binding-protein-dependent transport system permease family.</text>
</comment>
<proteinExistence type="inferred from homology"/>
<evidence type="ECO:0000256" key="5">
    <source>
        <dbReference type="ARBA" id="ARBA00022989"/>
    </source>
</evidence>